<evidence type="ECO:0000313" key="3">
    <source>
        <dbReference type="EMBL" id="KUK66937.1"/>
    </source>
</evidence>
<evidence type="ECO:0000259" key="2">
    <source>
        <dbReference type="Pfam" id="PF08308"/>
    </source>
</evidence>
<dbReference type="Pfam" id="PF08308">
    <property type="entry name" value="PEGA"/>
    <property type="match status" value="1"/>
</dbReference>
<sequence>MKETKKTKKEINVVSLLFSIFSVLFIVGGALVIFYFSRGYRINISEKAVKKTGVLTVQTEPSPADLYINGDDIGRTPRSRTLDIGVNSISIKKDGYRDWNKQVEIVEEKSTLLFPFLILEEIAPSSVWEKEGKVEKTWMSDNEAYFLYLIKTETGERTLWTYRINSPIWNLNPNPIQILSLTEEQDIDLEIAHNGQKAVMALTEAKQENHYIVDLTTPIVLENLEPITIPDIAESTHSWSRDNRHIILESATEISSIDTTLLPDIENPNLLITKESDTDYIWNTDEEGFFYILEDLHIDEDSTYIYALKQMLPNGQSPKYTIDKVYFQKENDYIDYYRENGDSYPEFTTSPQATQAIGKITYFEVNQELNGVYIKTETSVYWYDITKDKYRMICTHPAELISFSPDSRKVLFVNDNDYYVFTLKKEEADHTEEIGTKKVKNITKADTNQIHWLSNSNYLYYIKENKLQISEKDGENQMELLDMDHILLHTIKENREYIITLESSPEEDTVVINQYRLK</sequence>
<protein>
    <submittedName>
        <fullName evidence="3">WD40-domain containing protein</fullName>
    </submittedName>
</protein>
<reference evidence="4" key="1">
    <citation type="journal article" date="2015" name="MBio">
        <title>Genome-Resolved Metagenomic Analysis Reveals Roles for Candidate Phyla and Other Microbial Community Members in Biogeochemical Transformations in Oil Reservoirs.</title>
        <authorList>
            <person name="Hu P."/>
            <person name="Tom L."/>
            <person name="Singh A."/>
            <person name="Thomas B.C."/>
            <person name="Baker B.J."/>
            <person name="Piceno Y.M."/>
            <person name="Andersen G.L."/>
            <person name="Banfield J.F."/>
        </authorList>
    </citation>
    <scope>NUCLEOTIDE SEQUENCE [LARGE SCALE GENOMIC DNA]</scope>
</reference>
<gene>
    <name evidence="3" type="ORF">XD87_0415</name>
</gene>
<evidence type="ECO:0000256" key="1">
    <source>
        <dbReference type="SAM" id="Phobius"/>
    </source>
</evidence>
<keyword evidence="1" id="KW-1133">Transmembrane helix</keyword>
<feature type="domain" description="PEGA" evidence="2">
    <location>
        <begin position="53"/>
        <end position="111"/>
    </location>
</feature>
<feature type="transmembrane region" description="Helical" evidence="1">
    <location>
        <begin position="12"/>
        <end position="36"/>
    </location>
</feature>
<keyword evidence="1" id="KW-0812">Transmembrane</keyword>
<keyword evidence="1" id="KW-0472">Membrane</keyword>
<dbReference type="Proteomes" id="UP000053469">
    <property type="component" value="Unassembled WGS sequence"/>
</dbReference>
<proteinExistence type="predicted"/>
<dbReference type="EMBL" id="LGGI01000060">
    <property type="protein sequence ID" value="KUK66937.1"/>
    <property type="molecule type" value="Genomic_DNA"/>
</dbReference>
<evidence type="ECO:0000313" key="4">
    <source>
        <dbReference type="Proteomes" id="UP000053469"/>
    </source>
</evidence>
<accession>A0A124FTZ3</accession>
<dbReference type="Gene3D" id="2.140.10.30">
    <property type="entry name" value="Dipeptidylpeptidase IV, N-terminal domain"/>
    <property type="match status" value="1"/>
</dbReference>
<dbReference type="InterPro" id="IPR013229">
    <property type="entry name" value="PEGA"/>
</dbReference>
<comment type="caution">
    <text evidence="3">The sequence shown here is derived from an EMBL/GenBank/DDBJ whole genome shotgun (WGS) entry which is preliminary data.</text>
</comment>
<organism evidence="3 4">
    <name type="scientific">candidate division WS6 bacterium 36_33</name>
    <dbReference type="NCBI Taxonomy" id="1641388"/>
    <lineage>
        <taxon>Bacteria</taxon>
        <taxon>Candidatus Dojkabacteria</taxon>
    </lineage>
</organism>
<dbReference type="SUPFAM" id="SSF69304">
    <property type="entry name" value="Tricorn protease N-terminal domain"/>
    <property type="match status" value="1"/>
</dbReference>
<name>A0A124FTZ3_9BACT</name>
<dbReference type="AlphaFoldDB" id="A0A124FTZ3"/>